<dbReference type="EMBL" id="CP060713">
    <property type="protein sequence ID" value="QNN54771.1"/>
    <property type="molecule type" value="Genomic_DNA"/>
</dbReference>
<evidence type="ECO:0000313" key="4">
    <source>
        <dbReference type="Proteomes" id="UP000515947"/>
    </source>
</evidence>
<keyword evidence="1" id="KW-0472">Membrane</keyword>
<keyword evidence="1" id="KW-0812">Transmembrane</keyword>
<dbReference type="Gene3D" id="1.10.287.70">
    <property type="match status" value="1"/>
</dbReference>
<evidence type="ECO:0000259" key="2">
    <source>
        <dbReference type="Pfam" id="PF07885"/>
    </source>
</evidence>
<accession>A0A7G9RGP6</accession>
<keyword evidence="1" id="KW-1133">Transmembrane helix</keyword>
<keyword evidence="4" id="KW-1185">Reference proteome</keyword>
<gene>
    <name evidence="3" type="ORF">H9L09_02065</name>
</gene>
<name>A0A7G9RGP6_9ACTN</name>
<dbReference type="KEGG" id="nmes:H9L09_02065"/>
<evidence type="ECO:0000313" key="3">
    <source>
        <dbReference type="EMBL" id="QNN54771.1"/>
    </source>
</evidence>
<sequence length="93" mass="10061">MTLLRLVLLVEVVMIGFALLYFNLAVNLDGQMVGIHTRLDALYFTATTMTTTGFGDVHAAGQLARGVTTVHLVFDVLFVAILARLASNLIGRP</sequence>
<feature type="domain" description="Potassium channel" evidence="2">
    <location>
        <begin position="13"/>
        <end position="88"/>
    </location>
</feature>
<evidence type="ECO:0000256" key="1">
    <source>
        <dbReference type="SAM" id="Phobius"/>
    </source>
</evidence>
<dbReference type="Proteomes" id="UP000515947">
    <property type="component" value="Chromosome"/>
</dbReference>
<dbReference type="InterPro" id="IPR013099">
    <property type="entry name" value="K_chnl_dom"/>
</dbReference>
<organism evidence="3 4">
    <name type="scientific">Nocardioides mesophilus</name>
    <dbReference type="NCBI Taxonomy" id="433659"/>
    <lineage>
        <taxon>Bacteria</taxon>
        <taxon>Bacillati</taxon>
        <taxon>Actinomycetota</taxon>
        <taxon>Actinomycetes</taxon>
        <taxon>Propionibacteriales</taxon>
        <taxon>Nocardioidaceae</taxon>
        <taxon>Nocardioides</taxon>
    </lineage>
</organism>
<protein>
    <recommendedName>
        <fullName evidence="2">Potassium channel domain-containing protein</fullName>
    </recommendedName>
</protein>
<dbReference type="Pfam" id="PF07885">
    <property type="entry name" value="Ion_trans_2"/>
    <property type="match status" value="1"/>
</dbReference>
<feature type="transmembrane region" description="Helical" evidence="1">
    <location>
        <begin position="6"/>
        <end position="26"/>
    </location>
</feature>
<reference evidence="3 4" key="1">
    <citation type="submission" date="2020-08" db="EMBL/GenBank/DDBJ databases">
        <title>Genome sequence of Nocardioides mesophilus KACC 16243T.</title>
        <authorList>
            <person name="Hyun D.-W."/>
            <person name="Bae J.-W."/>
        </authorList>
    </citation>
    <scope>NUCLEOTIDE SEQUENCE [LARGE SCALE GENOMIC DNA]</scope>
    <source>
        <strain evidence="3 4">KACC 16243</strain>
    </source>
</reference>
<dbReference type="AlphaFoldDB" id="A0A7G9RGP6"/>
<proteinExistence type="predicted"/>
<dbReference type="SUPFAM" id="SSF81324">
    <property type="entry name" value="Voltage-gated potassium channels"/>
    <property type="match status" value="1"/>
</dbReference>